<feature type="non-terminal residue" evidence="2">
    <location>
        <position position="159"/>
    </location>
</feature>
<comment type="caution">
    <text evidence="2">The sequence shown here is derived from an EMBL/GenBank/DDBJ whole genome shotgun (WGS) entry which is preliminary data.</text>
</comment>
<dbReference type="OMA" id="IWILGAD"/>
<accession>A0A226DIW4</accession>
<dbReference type="Proteomes" id="UP000198287">
    <property type="component" value="Unassembled WGS sequence"/>
</dbReference>
<sequence>MQRLVVGGSLPCSKEEAAILAGMQLRLEECWPRSRPPRLHHTGPAPSPAAPNTPNDSASIPLLSDRSNPSRSLATTSGGGGGGGTDYPIELRADAELHADDPPPTAAIKRSGMGRAVSLLTTCYSSSEDNEMSLSASARIDDLVPPCFVHAGNMPRLIK</sequence>
<keyword evidence="3" id="KW-1185">Reference proteome</keyword>
<reference evidence="2 3" key="1">
    <citation type="submission" date="2015-12" db="EMBL/GenBank/DDBJ databases">
        <title>The genome of Folsomia candida.</title>
        <authorList>
            <person name="Faddeeva A."/>
            <person name="Derks M.F."/>
            <person name="Anvar Y."/>
            <person name="Smit S."/>
            <person name="Van Straalen N."/>
            <person name="Roelofs D."/>
        </authorList>
    </citation>
    <scope>NUCLEOTIDE SEQUENCE [LARGE SCALE GENOMIC DNA]</scope>
    <source>
        <strain evidence="2 3">VU population</strain>
        <tissue evidence="2">Whole body</tissue>
    </source>
</reference>
<feature type="compositionally biased region" description="Polar residues" evidence="1">
    <location>
        <begin position="65"/>
        <end position="76"/>
    </location>
</feature>
<name>A0A226DIW4_FOLCA</name>
<feature type="compositionally biased region" description="Basic and acidic residues" evidence="1">
    <location>
        <begin position="89"/>
        <end position="101"/>
    </location>
</feature>
<organism evidence="2 3">
    <name type="scientific">Folsomia candida</name>
    <name type="common">Springtail</name>
    <dbReference type="NCBI Taxonomy" id="158441"/>
    <lineage>
        <taxon>Eukaryota</taxon>
        <taxon>Metazoa</taxon>
        <taxon>Ecdysozoa</taxon>
        <taxon>Arthropoda</taxon>
        <taxon>Hexapoda</taxon>
        <taxon>Collembola</taxon>
        <taxon>Entomobryomorpha</taxon>
        <taxon>Isotomoidea</taxon>
        <taxon>Isotomidae</taxon>
        <taxon>Proisotominae</taxon>
        <taxon>Folsomia</taxon>
    </lineage>
</organism>
<feature type="region of interest" description="Disordered" evidence="1">
    <location>
        <begin position="36"/>
        <end position="109"/>
    </location>
</feature>
<dbReference type="AlphaFoldDB" id="A0A226DIW4"/>
<evidence type="ECO:0000313" key="2">
    <source>
        <dbReference type="EMBL" id="OXA45475.1"/>
    </source>
</evidence>
<evidence type="ECO:0000256" key="1">
    <source>
        <dbReference type="SAM" id="MobiDB-lite"/>
    </source>
</evidence>
<gene>
    <name evidence="2" type="ORF">Fcan01_19496</name>
</gene>
<dbReference type="OrthoDB" id="269822at2759"/>
<dbReference type="EMBL" id="LNIX01000017">
    <property type="protein sequence ID" value="OXA45475.1"/>
    <property type="molecule type" value="Genomic_DNA"/>
</dbReference>
<protein>
    <submittedName>
        <fullName evidence="2">Uncharacterized protein</fullName>
    </submittedName>
</protein>
<proteinExistence type="predicted"/>
<evidence type="ECO:0000313" key="3">
    <source>
        <dbReference type="Proteomes" id="UP000198287"/>
    </source>
</evidence>